<dbReference type="EC" id="2.7.7.60" evidence="7"/>
<dbReference type="Gene3D" id="3.90.550.10">
    <property type="entry name" value="Spore Coat Polysaccharide Biosynthesis Protein SpsA, Chain A"/>
    <property type="match status" value="1"/>
</dbReference>
<dbReference type="RefSeq" id="WP_148990091.1">
    <property type="nucleotide sequence ID" value="NZ_VTEV01000013.1"/>
</dbReference>
<feature type="site" description="Positions MEP for the nucleophilic attack" evidence="7">
    <location>
        <position position="153"/>
    </location>
</feature>
<dbReference type="SUPFAM" id="SSF53448">
    <property type="entry name" value="Nucleotide-diphospho-sugar transferases"/>
    <property type="match status" value="1"/>
</dbReference>
<evidence type="ECO:0000256" key="5">
    <source>
        <dbReference type="ARBA" id="ARBA00022695"/>
    </source>
</evidence>
<comment type="catalytic activity">
    <reaction evidence="1 7">
        <text>2-C-methyl-D-erythritol 4-phosphate + CTP + H(+) = 4-CDP-2-C-methyl-D-erythritol + diphosphate</text>
        <dbReference type="Rhea" id="RHEA:13429"/>
        <dbReference type="ChEBI" id="CHEBI:15378"/>
        <dbReference type="ChEBI" id="CHEBI:33019"/>
        <dbReference type="ChEBI" id="CHEBI:37563"/>
        <dbReference type="ChEBI" id="CHEBI:57823"/>
        <dbReference type="ChEBI" id="CHEBI:58262"/>
        <dbReference type="EC" id="2.7.7.60"/>
    </reaction>
</comment>
<evidence type="ECO:0000256" key="1">
    <source>
        <dbReference type="ARBA" id="ARBA00001282"/>
    </source>
</evidence>
<name>A0A5D4SI95_9BACI</name>
<dbReference type="PROSITE" id="PS01295">
    <property type="entry name" value="ISPD"/>
    <property type="match status" value="1"/>
</dbReference>
<comment type="function">
    <text evidence="7">Catalyzes the formation of 4-diphosphocytidyl-2-C-methyl-D-erythritol from CTP and 2-C-methyl-D-erythritol 4-phosphate (MEP).</text>
</comment>
<dbReference type="InterPro" id="IPR001228">
    <property type="entry name" value="IspD"/>
</dbReference>
<dbReference type="HAMAP" id="MF_00108">
    <property type="entry name" value="IspD"/>
    <property type="match status" value="1"/>
</dbReference>
<dbReference type="InterPro" id="IPR029044">
    <property type="entry name" value="Nucleotide-diphossugar_trans"/>
</dbReference>
<dbReference type="PANTHER" id="PTHR32125:SF4">
    <property type="entry name" value="2-C-METHYL-D-ERYTHRITOL 4-PHOSPHATE CYTIDYLYLTRANSFERASE, CHLOROPLASTIC"/>
    <property type="match status" value="1"/>
</dbReference>
<organism evidence="8 9">
    <name type="scientific">Sutcliffiella horikoshii</name>
    <dbReference type="NCBI Taxonomy" id="79883"/>
    <lineage>
        <taxon>Bacteria</taxon>
        <taxon>Bacillati</taxon>
        <taxon>Bacillota</taxon>
        <taxon>Bacilli</taxon>
        <taxon>Bacillales</taxon>
        <taxon>Bacillaceae</taxon>
        <taxon>Sutcliffiella</taxon>
    </lineage>
</organism>
<dbReference type="GO" id="GO:0019288">
    <property type="term" value="P:isopentenyl diphosphate biosynthetic process, methylerythritol 4-phosphate pathway"/>
    <property type="evidence" value="ECO:0007669"/>
    <property type="project" value="UniProtKB-UniRule"/>
</dbReference>
<dbReference type="OrthoDB" id="9806837at2"/>
<dbReference type="UniPathway" id="UPA00056">
    <property type="reaction ID" value="UER00093"/>
</dbReference>
<feature type="site" description="Transition state stabilizer" evidence="7">
    <location>
        <position position="22"/>
    </location>
</feature>
<keyword evidence="5 7" id="KW-0548">Nucleotidyltransferase</keyword>
<dbReference type="InterPro" id="IPR050088">
    <property type="entry name" value="IspD/TarI_cytidylyltransf_bact"/>
</dbReference>
<dbReference type="CDD" id="cd02516">
    <property type="entry name" value="CDP-ME_synthetase"/>
    <property type="match status" value="1"/>
</dbReference>
<reference evidence="8 9" key="1">
    <citation type="submission" date="2019-08" db="EMBL/GenBank/DDBJ databases">
        <title>Bacillus genomes from the desert of Cuatro Cienegas, Coahuila.</title>
        <authorList>
            <person name="Olmedo-Alvarez G."/>
        </authorList>
    </citation>
    <scope>NUCLEOTIDE SEQUENCE [LARGE SCALE GENOMIC DNA]</scope>
    <source>
        <strain evidence="8 9">CH28_1T</strain>
    </source>
</reference>
<evidence type="ECO:0000256" key="2">
    <source>
        <dbReference type="ARBA" id="ARBA00004787"/>
    </source>
</evidence>
<dbReference type="Pfam" id="PF01128">
    <property type="entry name" value="IspD"/>
    <property type="match status" value="1"/>
</dbReference>
<gene>
    <name evidence="7" type="primary">ispD</name>
    <name evidence="8" type="ORF">FZC76_20915</name>
</gene>
<proteinExistence type="inferred from homology"/>
<keyword evidence="6 7" id="KW-0414">Isoprene biosynthesis</keyword>
<comment type="pathway">
    <text evidence="2 7">Isoprenoid biosynthesis; isopentenyl diphosphate biosynthesis via DXP pathway; isopentenyl diphosphate from 1-deoxy-D-xylulose 5-phosphate: step 2/6.</text>
</comment>
<dbReference type="STRING" id="79883.GCA_001636495_00496"/>
<feature type="site" description="Transition state stabilizer" evidence="7">
    <location>
        <position position="15"/>
    </location>
</feature>
<dbReference type="AlphaFoldDB" id="A0A5D4SI95"/>
<accession>A0A5D4SI95</accession>
<dbReference type="PANTHER" id="PTHR32125">
    <property type="entry name" value="2-C-METHYL-D-ERYTHRITOL 4-PHOSPHATE CYTIDYLYLTRANSFERASE, CHLOROPLASTIC"/>
    <property type="match status" value="1"/>
</dbReference>
<dbReference type="InterPro" id="IPR018294">
    <property type="entry name" value="ISPD_synthase_CS"/>
</dbReference>
<evidence type="ECO:0000256" key="3">
    <source>
        <dbReference type="ARBA" id="ARBA00009789"/>
    </source>
</evidence>
<sequence>MNYQVIVLAAGQGKRMKAGKNKQFIELEGKPVIIHTLSVFEADPWCKEIKLVINENEKGIFKELLTQYPIQKVKEMVIGGEERQDSVYNGLTSLQTAEIVLVHDGARPFISHEVIHNLVEKASKEGAAIVGVPVKDTIKRVSVAGIVEETVERSSLWSIQTPQAFRYGILKEAHDQAKTENYLGTDEASLVERIHVPVHIVQGEYENFKLTTPEDLILAKAFLQK</sequence>
<dbReference type="Proteomes" id="UP000322524">
    <property type="component" value="Unassembled WGS sequence"/>
</dbReference>
<feature type="site" description="Positions MEP for the nucleophilic attack" evidence="7">
    <location>
        <position position="209"/>
    </location>
</feature>
<keyword evidence="4 7" id="KW-0808">Transferase</keyword>
<evidence type="ECO:0000256" key="6">
    <source>
        <dbReference type="ARBA" id="ARBA00023229"/>
    </source>
</evidence>
<comment type="similarity">
    <text evidence="3 7">Belongs to the IspD/TarI cytidylyltransferase family. IspD subfamily.</text>
</comment>
<evidence type="ECO:0000256" key="4">
    <source>
        <dbReference type="ARBA" id="ARBA00022679"/>
    </source>
</evidence>
<evidence type="ECO:0000313" key="9">
    <source>
        <dbReference type="Proteomes" id="UP000322524"/>
    </source>
</evidence>
<dbReference type="EMBL" id="VTEV01000013">
    <property type="protein sequence ID" value="TYS62431.1"/>
    <property type="molecule type" value="Genomic_DNA"/>
</dbReference>
<comment type="caution">
    <text evidence="8">The sequence shown here is derived from an EMBL/GenBank/DDBJ whole genome shotgun (WGS) entry which is preliminary data.</text>
</comment>
<protein>
    <recommendedName>
        <fullName evidence="7">2-C-methyl-D-erythritol 4-phosphate cytidylyltransferase</fullName>
        <ecNumber evidence="7">2.7.7.60</ecNumber>
    </recommendedName>
    <alternativeName>
        <fullName evidence="7">4-diphosphocytidyl-2C-methyl-D-erythritol synthase</fullName>
    </alternativeName>
    <alternativeName>
        <fullName evidence="7">MEP cytidylyltransferase</fullName>
        <shortName evidence="7">MCT</shortName>
    </alternativeName>
</protein>
<dbReference type="InterPro" id="IPR034683">
    <property type="entry name" value="IspD/TarI"/>
</dbReference>
<dbReference type="FunFam" id="3.90.550.10:FF:000003">
    <property type="entry name" value="2-C-methyl-D-erythritol 4-phosphate cytidylyltransferase"/>
    <property type="match status" value="1"/>
</dbReference>
<dbReference type="GO" id="GO:0050518">
    <property type="term" value="F:2-C-methyl-D-erythritol 4-phosphate cytidylyltransferase activity"/>
    <property type="evidence" value="ECO:0007669"/>
    <property type="project" value="UniProtKB-UniRule"/>
</dbReference>
<evidence type="ECO:0000313" key="8">
    <source>
        <dbReference type="EMBL" id="TYS62431.1"/>
    </source>
</evidence>
<dbReference type="NCBIfam" id="TIGR00453">
    <property type="entry name" value="ispD"/>
    <property type="match status" value="1"/>
</dbReference>
<evidence type="ECO:0000256" key="7">
    <source>
        <dbReference type="HAMAP-Rule" id="MF_00108"/>
    </source>
</evidence>